<gene>
    <name evidence="2" type="ORF">HPULCUR_004036</name>
</gene>
<evidence type="ECO:0000256" key="1">
    <source>
        <dbReference type="SAM" id="MobiDB-lite"/>
    </source>
</evidence>
<evidence type="ECO:0008006" key="4">
    <source>
        <dbReference type="Google" id="ProtNLM"/>
    </source>
</evidence>
<name>A0ABP9XV19_9FUNG</name>
<dbReference type="EMBL" id="BAABUJ010000010">
    <property type="protein sequence ID" value="GAA5798631.1"/>
    <property type="molecule type" value="Genomic_DNA"/>
</dbReference>
<evidence type="ECO:0000313" key="2">
    <source>
        <dbReference type="EMBL" id="GAA5798631.1"/>
    </source>
</evidence>
<evidence type="ECO:0000313" key="3">
    <source>
        <dbReference type="Proteomes" id="UP001476247"/>
    </source>
</evidence>
<sequence length="375" mass="43437">MDDYAFNDARFLEYCQERELDLREEPIENQTIPQYISNLNEQALQNPDVIYISSDEESENEETDDNVVTGYVEISDTSNDEYEDDVSDSSYTSVLSRNTELDTDDDTSRLDAGCGSRSGRRNTDSSTEVIIIDDDSDEEPVRKTSPFIKLPSKQLTQGLRYEKYQKYFQKHSRKHFQKYFQEKLKDLKEIWQDAEIRVAPRGERTDFVLCTECNRLTTRDEEDLLSNLSYLRGNYQPYCLGCARLRAYAVCDEEASDIIRWLATGKIPFYDRPPTPSYTITSNELFGICIEKEFKCAVSGNYVYFHSGKHARIPYWALSLDHIDPLHHSKENPASWSKNNIQLLSAALNSIKGHVANEELVRWHADFMRSKVIIL</sequence>
<organism evidence="2 3">
    <name type="scientific">Helicostylum pulchrum</name>
    <dbReference type="NCBI Taxonomy" id="562976"/>
    <lineage>
        <taxon>Eukaryota</taxon>
        <taxon>Fungi</taxon>
        <taxon>Fungi incertae sedis</taxon>
        <taxon>Mucoromycota</taxon>
        <taxon>Mucoromycotina</taxon>
        <taxon>Mucoromycetes</taxon>
        <taxon>Mucorales</taxon>
        <taxon>Mucorineae</taxon>
        <taxon>Mucoraceae</taxon>
        <taxon>Helicostylum</taxon>
    </lineage>
</organism>
<dbReference type="Proteomes" id="UP001476247">
    <property type="component" value="Unassembled WGS sequence"/>
</dbReference>
<feature type="region of interest" description="Disordered" evidence="1">
    <location>
        <begin position="76"/>
        <end position="129"/>
    </location>
</feature>
<accession>A0ABP9XV19</accession>
<keyword evidence="3" id="KW-1185">Reference proteome</keyword>
<feature type="compositionally biased region" description="Acidic residues" evidence="1">
    <location>
        <begin position="78"/>
        <end position="87"/>
    </location>
</feature>
<proteinExistence type="predicted"/>
<comment type="caution">
    <text evidence="2">The sequence shown here is derived from an EMBL/GenBank/DDBJ whole genome shotgun (WGS) entry which is preliminary data.</text>
</comment>
<reference evidence="2 3" key="1">
    <citation type="submission" date="2024-04" db="EMBL/GenBank/DDBJ databases">
        <title>genome sequences of Mucor flavus KT1a and Helicostylum pulchrum KT1b strains isolation_sourced from the surface of a dry-aged beef.</title>
        <authorList>
            <person name="Toyotome T."/>
            <person name="Hosono M."/>
            <person name="Torimaru M."/>
            <person name="Fukuda K."/>
            <person name="Mikami N."/>
        </authorList>
    </citation>
    <scope>NUCLEOTIDE SEQUENCE [LARGE SCALE GENOMIC DNA]</scope>
    <source>
        <strain evidence="2 3">KT1b</strain>
    </source>
</reference>
<protein>
    <recommendedName>
        <fullName evidence="4">HNH nuclease domain-containing protein</fullName>
    </recommendedName>
</protein>